<gene>
    <name evidence="1" type="ORF">MM415A06790_0008</name>
    <name evidence="2" type="ORF">MM415B07870_0006</name>
</gene>
<dbReference type="Pfam" id="PF06067">
    <property type="entry name" value="DUF932"/>
    <property type="match status" value="1"/>
</dbReference>
<proteinExistence type="predicted"/>
<accession>A0A6M3JGJ4</accession>
<dbReference type="InterPro" id="IPR017686">
    <property type="entry name" value="Phg/plasmid-like_prot"/>
</dbReference>
<dbReference type="EMBL" id="MT141616">
    <property type="protein sequence ID" value="QJA68428.1"/>
    <property type="molecule type" value="Genomic_DNA"/>
</dbReference>
<dbReference type="InterPro" id="IPR026325">
    <property type="entry name" value="DUF932"/>
</dbReference>
<reference evidence="1" key="1">
    <citation type="submission" date="2020-03" db="EMBL/GenBank/DDBJ databases">
        <title>The deep terrestrial virosphere.</title>
        <authorList>
            <person name="Holmfeldt K."/>
            <person name="Nilsson E."/>
            <person name="Simone D."/>
            <person name="Lopez-Fernandez M."/>
            <person name="Wu X."/>
            <person name="de Brujin I."/>
            <person name="Lundin D."/>
            <person name="Andersson A."/>
            <person name="Bertilsson S."/>
            <person name="Dopson M."/>
        </authorList>
    </citation>
    <scope>NUCLEOTIDE SEQUENCE</scope>
    <source>
        <strain evidence="1">MM415A06790</strain>
        <strain evidence="2">MM415B07870</strain>
    </source>
</reference>
<evidence type="ECO:0008006" key="3">
    <source>
        <dbReference type="Google" id="ProtNLM"/>
    </source>
</evidence>
<dbReference type="EMBL" id="MT143417">
    <property type="protein sequence ID" value="QJA96614.1"/>
    <property type="molecule type" value="Genomic_DNA"/>
</dbReference>
<name>A0A6M3JGJ4_9ZZZZ</name>
<organism evidence="1">
    <name type="scientific">viral metagenome</name>
    <dbReference type="NCBI Taxonomy" id="1070528"/>
    <lineage>
        <taxon>unclassified sequences</taxon>
        <taxon>metagenomes</taxon>
        <taxon>organismal metagenomes</taxon>
    </lineage>
</organism>
<evidence type="ECO:0000313" key="1">
    <source>
        <dbReference type="EMBL" id="QJA68428.1"/>
    </source>
</evidence>
<sequence length="324" mass="36424">MAHNLNEGRMFYVGLKPWHGLGVELNKPATAREAIMAARLDYKIELQPVFLKSGKQIPDRMASVRPDTQNALGMVTDRYKIIQNVEAFDFFDNVVGEGKAIYNTAGALGLGERIWILAKLPDNVVITKNDIVEKYLLLTNSHDGKSALKMYFTPVRVVCQNTLILSLMDASSGISIRHKGNIKAKVEEAQRVLGIATIFYSDFEKISKAFVGRSLDVKKTENYFDRVLDIDAEKPDEISTRSDNIKNELLGLYENGKGNDLPGVRHTLWAAYNAVTEYTDHYRTIKNVDKDKSLRLDSIWFGTGAKLKERAYDIGLEFAGINKN</sequence>
<evidence type="ECO:0000313" key="2">
    <source>
        <dbReference type="EMBL" id="QJA96614.1"/>
    </source>
</evidence>
<protein>
    <recommendedName>
        <fullName evidence="3">DUF932 domain-containing protein</fullName>
    </recommendedName>
</protein>
<dbReference type="AlphaFoldDB" id="A0A6M3JGJ4"/>
<dbReference type="NCBIfam" id="TIGR03299">
    <property type="entry name" value="LGT_TIGR03299"/>
    <property type="match status" value="1"/>
</dbReference>